<accession>A0A267FAG5</accession>
<comment type="function">
    <text evidence="8">Ubiquitin-protein hydrolase is involved both in the processing of ubiquitin precursors and of ubiquitinated proteins. This enzyme is a thiol protease that recognizes and hydrolyzes a peptide bond at the C-terminal glycine of ubiquitin.</text>
</comment>
<organism evidence="13 14">
    <name type="scientific">Macrostomum lignano</name>
    <dbReference type="NCBI Taxonomy" id="282301"/>
    <lineage>
        <taxon>Eukaryota</taxon>
        <taxon>Metazoa</taxon>
        <taxon>Spiralia</taxon>
        <taxon>Lophotrochozoa</taxon>
        <taxon>Platyhelminthes</taxon>
        <taxon>Rhabditophora</taxon>
        <taxon>Macrostomorpha</taxon>
        <taxon>Macrostomida</taxon>
        <taxon>Macrostomidae</taxon>
        <taxon>Macrostomum</taxon>
    </lineage>
</organism>
<feature type="active site" description="Nucleophile" evidence="10">
    <location>
        <position position="87"/>
    </location>
</feature>
<dbReference type="OrthoDB" id="427186at2759"/>
<dbReference type="AlphaFoldDB" id="A0A267FAG5"/>
<dbReference type="InterPro" id="IPR001578">
    <property type="entry name" value="Peptidase_C12_UCH"/>
</dbReference>
<gene>
    <name evidence="13" type="ORF">BOX15_Mlig013248g1</name>
</gene>
<keyword evidence="7 10" id="KW-0788">Thiol protease</keyword>
<evidence type="ECO:0000256" key="7">
    <source>
        <dbReference type="ARBA" id="ARBA00022807"/>
    </source>
</evidence>
<comment type="catalytic activity">
    <reaction evidence="1 10 11">
        <text>Thiol-dependent hydrolysis of ester, thioester, amide, peptide and isopeptide bonds formed by the C-terminal Gly of ubiquitin (a 76-residue protein attached to proteins as an intracellular targeting signal).</text>
        <dbReference type="EC" id="3.4.19.12"/>
    </reaction>
</comment>
<dbReference type="InterPro" id="IPR036959">
    <property type="entry name" value="Peptidase_C12_UCH_sf"/>
</dbReference>
<evidence type="ECO:0000259" key="12">
    <source>
        <dbReference type="PROSITE" id="PS52048"/>
    </source>
</evidence>
<evidence type="ECO:0000256" key="5">
    <source>
        <dbReference type="ARBA" id="ARBA00022786"/>
    </source>
</evidence>
<dbReference type="GO" id="GO:0005737">
    <property type="term" value="C:cytoplasm"/>
    <property type="evidence" value="ECO:0007669"/>
    <property type="project" value="TreeGrafter"/>
</dbReference>
<reference evidence="13 14" key="1">
    <citation type="submission" date="2017-06" db="EMBL/GenBank/DDBJ databases">
        <title>A platform for efficient transgenesis in Macrostomum lignano, a flatworm model organism for stem cell research.</title>
        <authorList>
            <person name="Berezikov E."/>
        </authorList>
    </citation>
    <scope>NUCLEOTIDE SEQUENCE [LARGE SCALE GENOMIC DNA]</scope>
    <source>
        <strain evidence="13">DV1</strain>
        <tissue evidence="13">Whole organism</tissue>
    </source>
</reference>
<evidence type="ECO:0000256" key="3">
    <source>
        <dbReference type="ARBA" id="ARBA00012759"/>
    </source>
</evidence>
<evidence type="ECO:0000256" key="1">
    <source>
        <dbReference type="ARBA" id="ARBA00000707"/>
    </source>
</evidence>
<dbReference type="Proteomes" id="UP000215902">
    <property type="component" value="Unassembled WGS sequence"/>
</dbReference>
<dbReference type="GO" id="GO:0004843">
    <property type="term" value="F:cysteine-type deubiquitinase activity"/>
    <property type="evidence" value="ECO:0007669"/>
    <property type="project" value="UniProtKB-UniRule"/>
</dbReference>
<protein>
    <recommendedName>
        <fullName evidence="9 11">Ubiquitin carboxyl-terminal hydrolase</fullName>
        <ecNumber evidence="3 11">3.4.19.12</ecNumber>
    </recommendedName>
</protein>
<evidence type="ECO:0000256" key="9">
    <source>
        <dbReference type="ARBA" id="ARBA00073226"/>
    </source>
</evidence>
<evidence type="ECO:0000256" key="4">
    <source>
        <dbReference type="ARBA" id="ARBA00022670"/>
    </source>
</evidence>
<evidence type="ECO:0000256" key="10">
    <source>
        <dbReference type="PROSITE-ProRule" id="PRU01393"/>
    </source>
</evidence>
<feature type="site" description="Transition state stabilizer" evidence="10">
    <location>
        <position position="81"/>
    </location>
</feature>
<name>A0A267FAG5_9PLAT</name>
<dbReference type="EMBL" id="NIVC01001258">
    <property type="protein sequence ID" value="PAA70204.1"/>
    <property type="molecule type" value="Genomic_DNA"/>
</dbReference>
<proteinExistence type="inferred from homology"/>
<evidence type="ECO:0000256" key="2">
    <source>
        <dbReference type="ARBA" id="ARBA00009326"/>
    </source>
</evidence>
<dbReference type="SUPFAM" id="SSF54001">
    <property type="entry name" value="Cysteine proteinases"/>
    <property type="match status" value="1"/>
</dbReference>
<comment type="similarity">
    <text evidence="2 10 11">Belongs to the peptidase C12 family.</text>
</comment>
<evidence type="ECO:0000256" key="11">
    <source>
        <dbReference type="RuleBase" id="RU361215"/>
    </source>
</evidence>
<dbReference type="InterPro" id="IPR038765">
    <property type="entry name" value="Papain-like_cys_pep_sf"/>
</dbReference>
<keyword evidence="5 10" id="KW-0833">Ubl conjugation pathway</keyword>
<dbReference type="CDD" id="cd09616">
    <property type="entry name" value="Peptidase_C12_UCH_L1_L3"/>
    <property type="match status" value="1"/>
</dbReference>
<dbReference type="PROSITE" id="PS52048">
    <property type="entry name" value="UCH_DOMAIN"/>
    <property type="match status" value="1"/>
</dbReference>
<keyword evidence="4 10" id="KW-0645">Protease</keyword>
<dbReference type="STRING" id="282301.A0A267FAG5"/>
<comment type="caution">
    <text evidence="13">The sequence shown here is derived from an EMBL/GenBank/DDBJ whole genome shotgun (WGS) entry which is preliminary data.</text>
</comment>
<feature type="site" description="Important for enzyme activity" evidence="10">
    <location>
        <position position="178"/>
    </location>
</feature>
<dbReference type="FunFam" id="3.40.532.10:FF:000006">
    <property type="entry name" value="Ubiquitin carboxyl-terminal hydrolase"/>
    <property type="match status" value="1"/>
</dbReference>
<keyword evidence="6 10" id="KW-0378">Hydrolase</keyword>
<dbReference type="GO" id="GO:0006511">
    <property type="term" value="P:ubiquitin-dependent protein catabolic process"/>
    <property type="evidence" value="ECO:0007669"/>
    <property type="project" value="UniProtKB-UniRule"/>
</dbReference>
<evidence type="ECO:0000313" key="14">
    <source>
        <dbReference type="Proteomes" id="UP000215902"/>
    </source>
</evidence>
<dbReference type="EC" id="3.4.19.12" evidence="3 11"/>
<dbReference type="PRINTS" id="PR00707">
    <property type="entry name" value="UBCTHYDRLASE"/>
</dbReference>
<feature type="active site" description="Proton donor" evidence="10">
    <location>
        <position position="163"/>
    </location>
</feature>
<evidence type="ECO:0000256" key="8">
    <source>
        <dbReference type="ARBA" id="ARBA00055560"/>
    </source>
</evidence>
<keyword evidence="14" id="KW-1185">Reference proteome</keyword>
<dbReference type="GO" id="GO:0016579">
    <property type="term" value="P:protein deubiquitination"/>
    <property type="evidence" value="ECO:0007669"/>
    <property type="project" value="TreeGrafter"/>
</dbReference>
<dbReference type="PANTHER" id="PTHR10589">
    <property type="entry name" value="UBIQUITIN CARBOXYL-TERMINAL HYDROLASE"/>
    <property type="match status" value="1"/>
</dbReference>
<dbReference type="Pfam" id="PF01088">
    <property type="entry name" value="Peptidase_C12"/>
    <property type="match status" value="1"/>
</dbReference>
<dbReference type="Gene3D" id="3.40.532.10">
    <property type="entry name" value="Peptidase C12, ubiquitin carboxyl-terminal hydrolase"/>
    <property type="match status" value="1"/>
</dbReference>
<dbReference type="PANTHER" id="PTHR10589:SF17">
    <property type="entry name" value="UBIQUITIN CARBOXYL-TERMINAL HYDROLASE"/>
    <property type="match status" value="1"/>
</dbReference>
<evidence type="ECO:0000256" key="6">
    <source>
        <dbReference type="ARBA" id="ARBA00022801"/>
    </source>
</evidence>
<feature type="domain" description="UCH catalytic" evidence="12">
    <location>
        <begin position="4"/>
        <end position="224"/>
    </location>
</feature>
<sequence length="230" mass="25508">MAMQWIPLESNPEVLNKYAHNLGLPSNWNFIDVFSLDSDVLAMVPQPVAGLVFIYPITPESEAEPFGEQLEKSDDVYFMKQTVSNACGTVAMLHTIGNNLEKLKLKEGSSLLNFFNKSSDASCTPETRAKLMAEDETLTSAHEEAAGEGQTETPSRDTCTNLHFVALLHRSGRLWEMDGRRNGPICHGATSEDQFLLDSAKVMQKYIDRQGKDDVHFSVIALSEGESMFS</sequence>
<evidence type="ECO:0000313" key="13">
    <source>
        <dbReference type="EMBL" id="PAA70204.1"/>
    </source>
</evidence>